<keyword evidence="3" id="KW-1185">Reference proteome</keyword>
<evidence type="ECO:0000256" key="1">
    <source>
        <dbReference type="SAM" id="MobiDB-lite"/>
    </source>
</evidence>
<accession>A0A8J2VR85</accession>
<gene>
    <name evidence="2" type="ORF">DCHRY22_LOCUS3038</name>
</gene>
<evidence type="ECO:0000313" key="3">
    <source>
        <dbReference type="Proteomes" id="UP000789524"/>
    </source>
</evidence>
<dbReference type="EMBL" id="CAKASE010000046">
    <property type="protein sequence ID" value="CAG9561546.1"/>
    <property type="molecule type" value="Genomic_DNA"/>
</dbReference>
<sequence length="79" mass="8065">MPVLVEGGAGGRGRPGETGALGRDALTSGQRVQEVLRNDRNGETSGRGAASSLITRRERDERRAESSGERGAGGGGVCV</sequence>
<name>A0A8J2VR85_9NEOP</name>
<dbReference type="AlphaFoldDB" id="A0A8J2VR85"/>
<organism evidence="2 3">
    <name type="scientific">Danaus chrysippus</name>
    <name type="common">African queen</name>
    <dbReference type="NCBI Taxonomy" id="151541"/>
    <lineage>
        <taxon>Eukaryota</taxon>
        <taxon>Metazoa</taxon>
        <taxon>Ecdysozoa</taxon>
        <taxon>Arthropoda</taxon>
        <taxon>Hexapoda</taxon>
        <taxon>Insecta</taxon>
        <taxon>Pterygota</taxon>
        <taxon>Neoptera</taxon>
        <taxon>Endopterygota</taxon>
        <taxon>Lepidoptera</taxon>
        <taxon>Glossata</taxon>
        <taxon>Ditrysia</taxon>
        <taxon>Papilionoidea</taxon>
        <taxon>Nymphalidae</taxon>
        <taxon>Danainae</taxon>
        <taxon>Danaini</taxon>
        <taxon>Danaina</taxon>
        <taxon>Danaus</taxon>
        <taxon>Anosia</taxon>
    </lineage>
</organism>
<comment type="caution">
    <text evidence="2">The sequence shown here is derived from an EMBL/GenBank/DDBJ whole genome shotgun (WGS) entry which is preliminary data.</text>
</comment>
<protein>
    <submittedName>
        <fullName evidence="2">(African queen) hypothetical protein</fullName>
    </submittedName>
</protein>
<proteinExistence type="predicted"/>
<evidence type="ECO:0000313" key="2">
    <source>
        <dbReference type="EMBL" id="CAG9561546.1"/>
    </source>
</evidence>
<feature type="compositionally biased region" description="Gly residues" evidence="1">
    <location>
        <begin position="70"/>
        <end position="79"/>
    </location>
</feature>
<feature type="compositionally biased region" description="Basic and acidic residues" evidence="1">
    <location>
        <begin position="55"/>
        <end position="68"/>
    </location>
</feature>
<reference evidence="2" key="1">
    <citation type="submission" date="2021-09" db="EMBL/GenBank/DDBJ databases">
        <authorList>
            <person name="Martin H S."/>
        </authorList>
    </citation>
    <scope>NUCLEOTIDE SEQUENCE</scope>
</reference>
<feature type="region of interest" description="Disordered" evidence="1">
    <location>
        <begin position="1"/>
        <end position="79"/>
    </location>
</feature>
<dbReference type="Proteomes" id="UP000789524">
    <property type="component" value="Unassembled WGS sequence"/>
</dbReference>